<protein>
    <submittedName>
        <fullName evidence="1">Uncharacterized protein</fullName>
    </submittedName>
</protein>
<accession>K2QEG1</accession>
<gene>
    <name evidence="1" type="ORF">QWE_11376</name>
</gene>
<evidence type="ECO:0000313" key="1">
    <source>
        <dbReference type="EMBL" id="EKF59396.1"/>
    </source>
</evidence>
<dbReference type="AlphaFoldDB" id="K2QEG1"/>
<proteinExistence type="predicted"/>
<organism evidence="1 2">
    <name type="scientific">Agrobacterium albertimagni AOL15</name>
    <dbReference type="NCBI Taxonomy" id="1156935"/>
    <lineage>
        <taxon>Bacteria</taxon>
        <taxon>Pseudomonadati</taxon>
        <taxon>Pseudomonadota</taxon>
        <taxon>Alphaproteobacteria</taxon>
        <taxon>Hyphomicrobiales</taxon>
        <taxon>Rhizobiaceae</taxon>
        <taxon>Rhizobium/Agrobacterium group</taxon>
        <taxon>Agrobacterium</taxon>
    </lineage>
</organism>
<name>K2QEG1_9HYPH</name>
<keyword evidence="2" id="KW-1185">Reference proteome</keyword>
<comment type="caution">
    <text evidence="1">The sequence shown here is derived from an EMBL/GenBank/DDBJ whole genome shotgun (WGS) entry which is preliminary data.</text>
</comment>
<dbReference type="Proteomes" id="UP000007123">
    <property type="component" value="Unassembled WGS sequence"/>
</dbReference>
<reference evidence="1 2" key="1">
    <citation type="journal article" date="2012" name="J. Bacteriol.">
        <title>Draft Genome Sequence of Agrobacterium albertimagni Strain AOL15.</title>
        <authorList>
            <person name="Trimble W.L."/>
            <person name="Phung le T."/>
            <person name="Meyer F."/>
            <person name="Gilbert J.A."/>
            <person name="Silver S."/>
        </authorList>
    </citation>
    <scope>NUCLEOTIDE SEQUENCE [LARGE SCALE GENOMIC DNA]</scope>
    <source>
        <strain evidence="1 2">AOL15</strain>
    </source>
</reference>
<sequence length="105" mass="11731">MTSNKLFVNLADLPENVRAAVEAPMSPEAAAWMDAEARRLEAEGQTVLGWPTDDDLRKLVNQTPFQVLGDSIVQQDGQGNVFEVFNGNRPDTRSFLLRWIEDNGK</sequence>
<dbReference type="RefSeq" id="WP_006726265.1">
    <property type="nucleotide sequence ID" value="NZ_ALJF01000009.1"/>
</dbReference>
<dbReference type="EMBL" id="ALJF01000009">
    <property type="protein sequence ID" value="EKF59396.1"/>
    <property type="molecule type" value="Genomic_DNA"/>
</dbReference>
<dbReference type="STRING" id="1156935.QWE_11376"/>
<evidence type="ECO:0000313" key="2">
    <source>
        <dbReference type="Proteomes" id="UP000007123"/>
    </source>
</evidence>